<evidence type="ECO:0000313" key="3">
    <source>
        <dbReference type="Proteomes" id="UP000284531"/>
    </source>
</evidence>
<dbReference type="PANTHER" id="PTHR40115:SF1">
    <property type="entry name" value="INNER MEMBRANE PROTEIN WITH PEPSY TM HELIX"/>
    <property type="match status" value="1"/>
</dbReference>
<keyword evidence="1" id="KW-0472">Membrane</keyword>
<feature type="transmembrane region" description="Helical" evidence="1">
    <location>
        <begin position="165"/>
        <end position="181"/>
    </location>
</feature>
<dbReference type="EMBL" id="RAPQ01000012">
    <property type="protein sequence ID" value="RKD97005.1"/>
    <property type="molecule type" value="Genomic_DNA"/>
</dbReference>
<keyword evidence="1" id="KW-0812">Transmembrane</keyword>
<organism evidence="2 3">
    <name type="scientific">Marinifilum flexuosum</name>
    <dbReference type="NCBI Taxonomy" id="1117708"/>
    <lineage>
        <taxon>Bacteria</taxon>
        <taxon>Pseudomonadati</taxon>
        <taxon>Bacteroidota</taxon>
        <taxon>Bacteroidia</taxon>
        <taxon>Marinilabiliales</taxon>
        <taxon>Marinifilaceae</taxon>
    </lineage>
</organism>
<feature type="transmembrane region" description="Helical" evidence="1">
    <location>
        <begin position="14"/>
        <end position="32"/>
    </location>
</feature>
<dbReference type="Proteomes" id="UP000284531">
    <property type="component" value="Unassembled WGS sequence"/>
</dbReference>
<comment type="caution">
    <text evidence="2">The sequence shown here is derived from an EMBL/GenBank/DDBJ whole genome shotgun (WGS) entry which is preliminary data.</text>
</comment>
<evidence type="ECO:0000256" key="1">
    <source>
        <dbReference type="SAM" id="Phobius"/>
    </source>
</evidence>
<dbReference type="AlphaFoldDB" id="A0A419WNE6"/>
<protein>
    <recommendedName>
        <fullName evidence="4">PepSY-associated transmembrane protein</fullName>
    </recommendedName>
</protein>
<name>A0A419WNE6_9BACT</name>
<proteinExistence type="predicted"/>
<keyword evidence="1" id="KW-1133">Transmembrane helix</keyword>
<dbReference type="InterPro" id="IPR032307">
    <property type="entry name" value="PepSY_TM-like_2"/>
</dbReference>
<dbReference type="Pfam" id="PF16357">
    <property type="entry name" value="PepSY_TM_like_2"/>
    <property type="match status" value="1"/>
</dbReference>
<dbReference type="OrthoDB" id="9787788at2"/>
<evidence type="ECO:0008006" key="4">
    <source>
        <dbReference type="Google" id="ProtNLM"/>
    </source>
</evidence>
<gene>
    <name evidence="2" type="ORF">BXY64_3969</name>
</gene>
<keyword evidence="3" id="KW-1185">Reference proteome</keyword>
<feature type="transmembrane region" description="Helical" evidence="1">
    <location>
        <begin position="132"/>
        <end position="153"/>
    </location>
</feature>
<evidence type="ECO:0000313" key="2">
    <source>
        <dbReference type="EMBL" id="RKD97005.1"/>
    </source>
</evidence>
<sequence length="182" mass="21134">MNWNLKFRNWHRDFSYFYAGLLMAFSISGIALNHRHSWDPRDYVYDAVDVKFDLPKDKNAISDEFFQKALKTQGIELKLNGTAWRRGGYNLYFDNAYAYINPFTGEGQIESFRTRPILGQMVDLHKSASDAWVWYSDIFAICVLLICITGLVITKGRNGFKNRGWKLALLGVLIPSVLWFFL</sequence>
<dbReference type="PANTHER" id="PTHR40115">
    <property type="entry name" value="INNER MEMBRANE PROTEIN WITH PEPSY TM HELIX"/>
    <property type="match status" value="1"/>
</dbReference>
<dbReference type="RefSeq" id="WP_120241641.1">
    <property type="nucleotide sequence ID" value="NZ_RAPQ01000012.1"/>
</dbReference>
<accession>A0A419WNE6</accession>
<reference evidence="2 3" key="1">
    <citation type="submission" date="2018-09" db="EMBL/GenBank/DDBJ databases">
        <title>Genomic Encyclopedia of Archaeal and Bacterial Type Strains, Phase II (KMG-II): from individual species to whole genera.</title>
        <authorList>
            <person name="Goeker M."/>
        </authorList>
    </citation>
    <scope>NUCLEOTIDE SEQUENCE [LARGE SCALE GENOMIC DNA]</scope>
    <source>
        <strain evidence="2 3">DSM 21950</strain>
    </source>
</reference>